<comment type="caution">
    <text evidence="3">The sequence shown here is derived from an EMBL/GenBank/DDBJ whole genome shotgun (WGS) entry which is preliminary data.</text>
</comment>
<accession>A0ABR2IXR9</accession>
<keyword evidence="4" id="KW-1185">Reference proteome</keyword>
<organism evidence="3 4">
    <name type="scientific">Tritrichomonas musculus</name>
    <dbReference type="NCBI Taxonomy" id="1915356"/>
    <lineage>
        <taxon>Eukaryota</taxon>
        <taxon>Metamonada</taxon>
        <taxon>Parabasalia</taxon>
        <taxon>Tritrichomonadida</taxon>
        <taxon>Tritrichomonadidae</taxon>
        <taxon>Tritrichomonas</taxon>
    </lineage>
</organism>
<feature type="coiled-coil region" evidence="1">
    <location>
        <begin position="323"/>
        <end position="361"/>
    </location>
</feature>
<dbReference type="Proteomes" id="UP001470230">
    <property type="component" value="Unassembled WGS sequence"/>
</dbReference>
<feature type="coiled-coil region" evidence="1">
    <location>
        <begin position="19"/>
        <end position="60"/>
    </location>
</feature>
<feature type="compositionally biased region" description="Polar residues" evidence="2">
    <location>
        <begin position="416"/>
        <end position="430"/>
    </location>
</feature>
<feature type="region of interest" description="Disordered" evidence="2">
    <location>
        <begin position="413"/>
        <end position="439"/>
    </location>
</feature>
<sequence>MYDEVEELNDENGSFISTLSQKESRVQDLNNEIEDEKSAIQQLNLSISELQADILRFQNANKLYQYLKPSTIPEHAIDTDEDKAVEFNEEHTNILKEKRDLIPPLKAETEILDNNQKNSENRLTTIRTQYDDAQNSIVELQEKIRFVTSESLRSARELHYVEDQITERQNEIRMMEGLKREAQNALSSLLERANDADGLGGGRLDTEKSIVSLQDQLRLVEQEIDDVNGKMDRTRAEDEQDQAEKVNQESAHVAAVNWEKEKKELQEELKDLLQQIQKKKQTLKLTESKTTQDSFSTTRVIPLVKKWQNKKVPNAHVPEDATIESMLAMLDQVKQERENSQIKSEQQIAELIVNNSKLQEEVSRRRKALERIVTQFHADENLMRKKIDDITEKATREEEKLLKQIESTKIKMAQRQLKSYSPQPTASSPSKLGKNSPKV</sequence>
<evidence type="ECO:0000313" key="3">
    <source>
        <dbReference type="EMBL" id="KAK8870402.1"/>
    </source>
</evidence>
<dbReference type="EMBL" id="JAPFFF010000014">
    <property type="protein sequence ID" value="KAK8870402.1"/>
    <property type="molecule type" value="Genomic_DNA"/>
</dbReference>
<gene>
    <name evidence="3" type="ORF">M9Y10_008284</name>
</gene>
<evidence type="ECO:0000313" key="4">
    <source>
        <dbReference type="Proteomes" id="UP001470230"/>
    </source>
</evidence>
<reference evidence="3 4" key="1">
    <citation type="submission" date="2024-04" db="EMBL/GenBank/DDBJ databases">
        <title>Tritrichomonas musculus Genome.</title>
        <authorList>
            <person name="Alves-Ferreira E."/>
            <person name="Grigg M."/>
            <person name="Lorenzi H."/>
            <person name="Galac M."/>
        </authorList>
    </citation>
    <scope>NUCLEOTIDE SEQUENCE [LARGE SCALE GENOMIC DNA]</scope>
    <source>
        <strain evidence="3 4">EAF2021</strain>
    </source>
</reference>
<evidence type="ECO:0000256" key="1">
    <source>
        <dbReference type="SAM" id="Coils"/>
    </source>
</evidence>
<feature type="coiled-coil region" evidence="1">
    <location>
        <begin position="123"/>
        <end position="289"/>
    </location>
</feature>
<name>A0ABR2IXR9_9EUKA</name>
<keyword evidence="1" id="KW-0175">Coiled coil</keyword>
<proteinExistence type="predicted"/>
<protein>
    <submittedName>
        <fullName evidence="3">Uncharacterized protein</fullName>
    </submittedName>
</protein>
<evidence type="ECO:0000256" key="2">
    <source>
        <dbReference type="SAM" id="MobiDB-lite"/>
    </source>
</evidence>